<evidence type="ECO:0000313" key="1">
    <source>
        <dbReference type="EMBL" id="VAW20484.1"/>
    </source>
</evidence>
<reference evidence="1" key="1">
    <citation type="submission" date="2018-06" db="EMBL/GenBank/DDBJ databases">
        <authorList>
            <person name="Zhirakovskaya E."/>
        </authorList>
    </citation>
    <scope>NUCLEOTIDE SEQUENCE</scope>
</reference>
<dbReference type="EMBL" id="UOEO01000142">
    <property type="protein sequence ID" value="VAW20484.1"/>
    <property type="molecule type" value="Genomic_DNA"/>
</dbReference>
<gene>
    <name evidence="1" type="ORF">MNBD_ALPHA12-674</name>
</gene>
<protein>
    <submittedName>
        <fullName evidence="1">Uncharacterized protein</fullName>
    </submittedName>
</protein>
<name>A0A3B0UJS4_9ZZZZ</name>
<organism evidence="1">
    <name type="scientific">hydrothermal vent metagenome</name>
    <dbReference type="NCBI Taxonomy" id="652676"/>
    <lineage>
        <taxon>unclassified sequences</taxon>
        <taxon>metagenomes</taxon>
        <taxon>ecological metagenomes</taxon>
    </lineage>
</organism>
<dbReference type="AlphaFoldDB" id="A0A3B0UJS4"/>
<sequence length="55" mass="5567">MSSLPRILAALFATMLVLVYMNAPAFAQTDPGAINTAITSTLQSIGDNAASAAIA</sequence>
<accession>A0A3B0UJS4</accession>
<proteinExistence type="predicted"/>
<feature type="non-terminal residue" evidence="1">
    <location>
        <position position="55"/>
    </location>
</feature>